<accession>A0A3B7MV81</accession>
<dbReference type="PROSITE" id="PS51257">
    <property type="entry name" value="PROKAR_LIPOPROTEIN"/>
    <property type="match status" value="1"/>
</dbReference>
<dbReference type="AlphaFoldDB" id="A0A3B7MV81"/>
<evidence type="ECO:0000313" key="1">
    <source>
        <dbReference type="EMBL" id="AXY77283.1"/>
    </source>
</evidence>
<dbReference type="Pfam" id="PF12771">
    <property type="entry name" value="SusD-like_2"/>
    <property type="match status" value="1"/>
</dbReference>
<dbReference type="EMBL" id="CP032157">
    <property type="protein sequence ID" value="AXY77283.1"/>
    <property type="molecule type" value="Genomic_DNA"/>
</dbReference>
<dbReference type="Proteomes" id="UP000263900">
    <property type="component" value="Chromosome"/>
</dbReference>
<dbReference type="KEGG" id="pseg:D3H65_26330"/>
<keyword evidence="2" id="KW-1185">Reference proteome</keyword>
<sequence>MKIRNIVIISSLVAFTAGGCQKKYDEYANNPNKPTTVPPNLVLTGILSDLNGDKPWSLVSRWCQFDNCNYNYYGDQRYDWTGAGLNYATLSNVVKMEGEARRVGEPEQNAYASLGKFFRAFFFYRMTNLVGDLPMKDALKGAALSEPVYDSQKEIFVQILKWLDEANTEIAALIAKSGDGKIDGDFYYTTRSAWQRAINAFRLRVLIALSKKTADGDLKVAQTFAAILGDGAKYPLFRNVGDNLQYIYSNFNKYPSNPDNLGFDATRYNMSATYLNALVTLKDPRAFVTAEPATRQLSNGKTPADITAYVGASSGEDLAAMSSKMADADKGEYSVRSRSRYYANYNAEPGVQIGYAEMCFNIAEAINRGWATGNAEDWYKKGIKASVASYGIPVDAAGTFSKVYPYGASNAVTYPINFDFENVYYQQAGVKYGGNNATGLQQILLQKYLAFFQNSGWEAYYNYRRTGEPGFLTGTGTGNSSRIPKRFQYPTSERTTNGSNWEKAVKAQFGGTTDDINGDMWLIK</sequence>
<dbReference type="OrthoDB" id="9766256at2"/>
<protein>
    <submittedName>
        <fullName evidence="1">SusD/RagB family nutrient-binding outer membrane lipoprotein</fullName>
    </submittedName>
</protein>
<organism evidence="1 2">
    <name type="scientific">Paraflavitalea soli</name>
    <dbReference type="NCBI Taxonomy" id="2315862"/>
    <lineage>
        <taxon>Bacteria</taxon>
        <taxon>Pseudomonadati</taxon>
        <taxon>Bacteroidota</taxon>
        <taxon>Chitinophagia</taxon>
        <taxon>Chitinophagales</taxon>
        <taxon>Chitinophagaceae</taxon>
        <taxon>Paraflavitalea</taxon>
    </lineage>
</organism>
<keyword evidence="1" id="KW-0449">Lipoprotein</keyword>
<gene>
    <name evidence="1" type="ORF">D3H65_26330</name>
</gene>
<dbReference type="RefSeq" id="WP_119053159.1">
    <property type="nucleotide sequence ID" value="NZ_CP032157.1"/>
</dbReference>
<reference evidence="1 2" key="1">
    <citation type="submission" date="2018-09" db="EMBL/GenBank/DDBJ databases">
        <title>Genome sequencing of strain 6GH32-13.</title>
        <authorList>
            <person name="Weon H.-Y."/>
            <person name="Heo J."/>
            <person name="Kwon S.-W."/>
        </authorList>
    </citation>
    <scope>NUCLEOTIDE SEQUENCE [LARGE SCALE GENOMIC DNA]</scope>
    <source>
        <strain evidence="1 2">5GH32-13</strain>
    </source>
</reference>
<dbReference type="InterPro" id="IPR041662">
    <property type="entry name" value="SusD-like_2"/>
</dbReference>
<evidence type="ECO:0000313" key="2">
    <source>
        <dbReference type="Proteomes" id="UP000263900"/>
    </source>
</evidence>
<dbReference type="SUPFAM" id="SSF48452">
    <property type="entry name" value="TPR-like"/>
    <property type="match status" value="1"/>
</dbReference>
<dbReference type="InterPro" id="IPR011990">
    <property type="entry name" value="TPR-like_helical_dom_sf"/>
</dbReference>
<proteinExistence type="predicted"/>
<name>A0A3B7MV81_9BACT</name>
<dbReference type="Gene3D" id="1.25.40.390">
    <property type="match status" value="1"/>
</dbReference>